<dbReference type="EMBL" id="WCUA01000024">
    <property type="protein sequence ID" value="KAB4182683.1"/>
    <property type="molecule type" value="Genomic_DNA"/>
</dbReference>
<dbReference type="Proteomes" id="UP000432488">
    <property type="component" value="Unassembled WGS sequence"/>
</dbReference>
<evidence type="ECO:0000313" key="8">
    <source>
        <dbReference type="EMBL" id="RGS51881.1"/>
    </source>
</evidence>
<evidence type="ECO:0000313" key="6">
    <source>
        <dbReference type="EMBL" id="RGM53080.1"/>
    </source>
</evidence>
<reference evidence="21 22" key="2">
    <citation type="journal article" date="2019" name="Nat. Med.">
        <title>A library of human gut bacterial isolates paired with longitudinal multiomics data enables mechanistic microbiome research.</title>
        <authorList>
            <person name="Poyet M."/>
            <person name="Groussin M."/>
            <person name="Gibbons S.M."/>
            <person name="Avila-Pacheco J."/>
            <person name="Jiang X."/>
            <person name="Kearney S.M."/>
            <person name="Perrotta A.R."/>
            <person name="Berdy B."/>
            <person name="Zhao S."/>
            <person name="Lieberman T.D."/>
            <person name="Swanson P.K."/>
            <person name="Smith M."/>
            <person name="Roesemann S."/>
            <person name="Alexander J.E."/>
            <person name="Rich S.A."/>
            <person name="Livny J."/>
            <person name="Vlamakis H."/>
            <person name="Clish C."/>
            <person name="Bullock K."/>
            <person name="Deik A."/>
            <person name="Scott J."/>
            <person name="Pierce K.A."/>
            <person name="Xavier R.J."/>
            <person name="Alm E.J."/>
        </authorList>
    </citation>
    <scope>NUCLEOTIDE SEQUENCE [LARGE SCALE GENOMIC DNA]</scope>
    <source>
        <strain evidence="3 24">BIOML-A21</strain>
        <strain evidence="2 23">BIOML-A27</strain>
        <strain evidence="1 22">BIOML-A42</strain>
        <strain evidence="4 21">BIOML-A6</strain>
    </source>
</reference>
<dbReference type="EMBL" id="WCTM01000002">
    <property type="protein sequence ID" value="KAB4245247.1"/>
    <property type="molecule type" value="Genomic_DNA"/>
</dbReference>
<evidence type="ECO:0000313" key="18">
    <source>
        <dbReference type="Proteomes" id="UP000284514"/>
    </source>
</evidence>
<evidence type="ECO:0000313" key="9">
    <source>
        <dbReference type="EMBL" id="RGU40727.1"/>
    </source>
</evidence>
<dbReference type="EMBL" id="QSKL01000018">
    <property type="protein sequence ID" value="RHE57626.1"/>
    <property type="molecule type" value="Genomic_DNA"/>
</dbReference>
<dbReference type="Proteomes" id="UP000284514">
    <property type="component" value="Unassembled WGS sequence"/>
</dbReference>
<dbReference type="Proteomes" id="UP000433928">
    <property type="component" value="Unassembled WGS sequence"/>
</dbReference>
<evidence type="ECO:0000313" key="11">
    <source>
        <dbReference type="EMBL" id="RHE25559.1"/>
    </source>
</evidence>
<dbReference type="EMBL" id="QSRK01000021">
    <property type="protein sequence ID" value="RGL11897.1"/>
    <property type="molecule type" value="Genomic_DNA"/>
</dbReference>
<dbReference type="Proteomes" id="UP000283680">
    <property type="component" value="Unassembled WGS sequence"/>
</dbReference>
<evidence type="ECO:0000313" key="22">
    <source>
        <dbReference type="Proteomes" id="UP000432488"/>
    </source>
</evidence>
<dbReference type="EMBL" id="WCUV01000004">
    <property type="protein sequence ID" value="KAB4093670.1"/>
    <property type="molecule type" value="Genomic_DNA"/>
</dbReference>
<organism evidence="5 13">
    <name type="scientific">Bacteroides uniformis</name>
    <dbReference type="NCBI Taxonomy" id="820"/>
    <lineage>
        <taxon>Bacteria</taxon>
        <taxon>Pseudomonadati</taxon>
        <taxon>Bacteroidota</taxon>
        <taxon>Bacteroidia</taxon>
        <taxon>Bacteroidales</taxon>
        <taxon>Bacteroidaceae</taxon>
        <taxon>Bacteroides</taxon>
    </lineage>
</organism>
<evidence type="ECO:0000313" key="13">
    <source>
        <dbReference type="Proteomes" id="UP000260795"/>
    </source>
</evidence>
<name>A0A396CR91_BACUN</name>
<dbReference type="EMBL" id="QSJZ01000001">
    <property type="protein sequence ID" value="RHE25559.1"/>
    <property type="molecule type" value="Genomic_DNA"/>
</dbReference>
<evidence type="ECO:0000313" key="20">
    <source>
        <dbReference type="Proteomes" id="UP000285283"/>
    </source>
</evidence>
<dbReference type="Proteomes" id="UP000284640">
    <property type="component" value="Unassembled WGS sequence"/>
</dbReference>
<dbReference type="Proteomes" id="UP000283601">
    <property type="component" value="Unassembled WGS sequence"/>
</dbReference>
<evidence type="ECO:0000313" key="5">
    <source>
        <dbReference type="EMBL" id="RGL11897.1"/>
    </source>
</evidence>
<reference evidence="13 14" key="1">
    <citation type="submission" date="2018-08" db="EMBL/GenBank/DDBJ databases">
        <title>A genome reference for cultivated species of the human gut microbiota.</title>
        <authorList>
            <person name="Zou Y."/>
            <person name="Xue W."/>
            <person name="Luo G."/>
        </authorList>
    </citation>
    <scope>NUCLEOTIDE SEQUENCE [LARGE SCALE GENOMIC DNA]</scope>
    <source>
        <strain evidence="9 17">AF17-20</strain>
        <strain evidence="8 20">AF21-53</strain>
        <strain evidence="7 16">AF28-11</strain>
        <strain evidence="12 19">AM27-46</strain>
        <strain evidence="11 15">AM29-12AC</strain>
        <strain evidence="10 18">AM34-25</strain>
        <strain evidence="6 14">OM07-9</strain>
        <strain evidence="5 13">TF08-13</strain>
    </source>
</reference>
<evidence type="ECO:0000313" key="24">
    <source>
        <dbReference type="Proteomes" id="UP000442334"/>
    </source>
</evidence>
<dbReference type="EMBL" id="QRVP01000020">
    <property type="protein sequence ID" value="RGS51881.1"/>
    <property type="molecule type" value="Genomic_DNA"/>
</dbReference>
<dbReference type="EMBL" id="QRTH01000011">
    <property type="protein sequence ID" value="RGQ48345.1"/>
    <property type="molecule type" value="Genomic_DNA"/>
</dbReference>
<dbReference type="Proteomes" id="UP000431575">
    <property type="component" value="Unassembled WGS sequence"/>
</dbReference>
<evidence type="ECO:0000313" key="21">
    <source>
        <dbReference type="Proteomes" id="UP000431575"/>
    </source>
</evidence>
<evidence type="ECO:0000313" key="3">
    <source>
        <dbReference type="EMBL" id="KAB4182683.1"/>
    </source>
</evidence>
<evidence type="ECO:0000313" key="1">
    <source>
        <dbReference type="EMBL" id="KAB4093670.1"/>
    </source>
</evidence>
<evidence type="ECO:0000313" key="14">
    <source>
        <dbReference type="Proteomes" id="UP000261295"/>
    </source>
</evidence>
<evidence type="ECO:0000313" key="16">
    <source>
        <dbReference type="Proteomes" id="UP000283680"/>
    </source>
</evidence>
<evidence type="ECO:0000313" key="19">
    <source>
        <dbReference type="Proteomes" id="UP000284640"/>
    </source>
</evidence>
<evidence type="ECO:0000313" key="17">
    <source>
        <dbReference type="Proteomes" id="UP000284022"/>
    </source>
</evidence>
<evidence type="ECO:0000313" key="4">
    <source>
        <dbReference type="EMBL" id="KAB4245247.1"/>
    </source>
</evidence>
<dbReference type="Proteomes" id="UP000261295">
    <property type="component" value="Unassembled WGS sequence"/>
</dbReference>
<evidence type="ECO:0000313" key="23">
    <source>
        <dbReference type="Proteomes" id="UP000433928"/>
    </source>
</evidence>
<dbReference type="EMBL" id="QSIF01000005">
    <property type="protein sequence ID" value="RHC75270.1"/>
    <property type="molecule type" value="Genomic_DNA"/>
</dbReference>
<evidence type="ECO:0000313" key="7">
    <source>
        <dbReference type="EMBL" id="RGQ48345.1"/>
    </source>
</evidence>
<comment type="caution">
    <text evidence="5">The sequence shown here is derived from an EMBL/GenBank/DDBJ whole genome shotgun (WGS) entry which is preliminary data.</text>
</comment>
<dbReference type="Proteomes" id="UP000442334">
    <property type="component" value="Unassembled WGS sequence"/>
</dbReference>
<dbReference type="EMBL" id="WCUG01000004">
    <property type="protein sequence ID" value="KAB4171782.1"/>
    <property type="molecule type" value="Genomic_DNA"/>
</dbReference>
<dbReference type="Proteomes" id="UP000260795">
    <property type="component" value="Unassembled WGS sequence"/>
</dbReference>
<evidence type="ECO:0000313" key="10">
    <source>
        <dbReference type="EMBL" id="RHC75270.1"/>
    </source>
</evidence>
<evidence type="ECO:0000313" key="15">
    <source>
        <dbReference type="Proteomes" id="UP000283601"/>
    </source>
</evidence>
<protein>
    <submittedName>
        <fullName evidence="5">Epimerase</fullName>
    </submittedName>
</protein>
<gene>
    <name evidence="12" type="ORF">DW729_15515</name>
    <name evidence="11" type="ORF">DW758_00345</name>
    <name evidence="10" type="ORF">DW831_05015</name>
    <name evidence="9" type="ORF">DWW83_03965</name>
    <name evidence="8" type="ORF">DWX87_16960</name>
    <name evidence="7" type="ORF">DWY92_17640</name>
    <name evidence="6" type="ORF">DXC07_16515</name>
    <name evidence="5" type="ORF">DXC80_13365</name>
    <name evidence="4" type="ORF">GAP41_03010</name>
    <name evidence="3" type="ORF">GAQ34_17525</name>
    <name evidence="1" type="ORF">GAQ56_06180</name>
    <name evidence="2" type="ORF">GAQ59_05450</name>
</gene>
<dbReference type="EMBL" id="QSTL01000018">
    <property type="protein sequence ID" value="RGM53080.1"/>
    <property type="molecule type" value="Genomic_DNA"/>
</dbReference>
<sequence length="43" mass="5351">MNKFILLYIRFALSLPPIKQKKSMKTMLVNTYWWWHPLQLRQS</sequence>
<dbReference type="Proteomes" id="UP000284022">
    <property type="component" value="Unassembled WGS sequence"/>
</dbReference>
<evidence type="ECO:0000313" key="12">
    <source>
        <dbReference type="EMBL" id="RHE57626.1"/>
    </source>
</evidence>
<dbReference type="EMBL" id="QRXV01000003">
    <property type="protein sequence ID" value="RGU40727.1"/>
    <property type="molecule type" value="Genomic_DNA"/>
</dbReference>
<evidence type="ECO:0000313" key="2">
    <source>
        <dbReference type="EMBL" id="KAB4171782.1"/>
    </source>
</evidence>
<dbReference type="AlphaFoldDB" id="A0A396CR91"/>
<accession>A0A396CR91</accession>
<proteinExistence type="predicted"/>
<dbReference type="Proteomes" id="UP000285283">
    <property type="component" value="Unassembled WGS sequence"/>
</dbReference>